<reference evidence="3" key="1">
    <citation type="submission" date="2011-12" db="EMBL/GenBank/DDBJ databases">
        <title>The complete genome of chromosome of Sulfobacillus acidophilus DSM 10332.</title>
        <authorList>
            <person name="Lucas S."/>
            <person name="Han J."/>
            <person name="Lapidus A."/>
            <person name="Bruce D."/>
            <person name="Goodwin L."/>
            <person name="Pitluck S."/>
            <person name="Peters L."/>
            <person name="Kyrpides N."/>
            <person name="Mavromatis K."/>
            <person name="Ivanova N."/>
            <person name="Mikhailova N."/>
            <person name="Chertkov O."/>
            <person name="Saunders E."/>
            <person name="Detter J.C."/>
            <person name="Tapia R."/>
            <person name="Han C."/>
            <person name="Land M."/>
            <person name="Hauser L."/>
            <person name="Markowitz V."/>
            <person name="Cheng J.-F."/>
            <person name="Hugenholtz P."/>
            <person name="Woyke T."/>
            <person name="Wu D."/>
            <person name="Pukall R."/>
            <person name="Gehrich-Schroeter G."/>
            <person name="Schneider S."/>
            <person name="Klenk H.-P."/>
            <person name="Eisen J.A."/>
        </authorList>
    </citation>
    <scope>NUCLEOTIDE SEQUENCE [LARGE SCALE GENOMIC DNA]</scope>
    <source>
        <strain evidence="3">ATCC 700253 / DSM 10332 / NAL</strain>
    </source>
</reference>
<dbReference type="AlphaFoldDB" id="G8TXJ4"/>
<dbReference type="InterPro" id="IPR036291">
    <property type="entry name" value="NAD(P)-bd_dom_sf"/>
</dbReference>
<feature type="domain" description="NAD(P)-binding" evidence="1">
    <location>
        <begin position="7"/>
        <end position="193"/>
    </location>
</feature>
<name>G8TXJ4_SULAD</name>
<sequence>MRVLILGGTGYVGAAIRAAYAQKGHQVTVVARHPAREISGVTVVSLDVLTGNLTGILSGMDVVVNAIGIIREQPQAGITFEAMHVTLVERLLEAIAAVGVSRLLHISALGTRPGAVSRYHQTKWRAEERIRQANARWTIFRPSLVFGGRAPFFELLAQLTRLPIAPLPGSGQTLFQPVYRHDIARFLVSVTEDDTTVGQTYELGGPKRYTLTELYDAVARKARRHPTAKFSIPLSVMGVVASLSRWIPVPITPDQLTMLMEPNITDDRRWEKWVGPLTPFEADWD</sequence>
<dbReference type="PANTHER" id="PTHR12126">
    <property type="entry name" value="NADH-UBIQUINONE OXIDOREDUCTASE 39 KDA SUBUNIT-RELATED"/>
    <property type="match status" value="1"/>
</dbReference>
<proteinExistence type="predicted"/>
<keyword evidence="3" id="KW-1185">Reference proteome</keyword>
<evidence type="ECO:0000313" key="3">
    <source>
        <dbReference type="Proteomes" id="UP000005439"/>
    </source>
</evidence>
<evidence type="ECO:0000259" key="1">
    <source>
        <dbReference type="Pfam" id="PF13460"/>
    </source>
</evidence>
<dbReference type="GO" id="GO:0044877">
    <property type="term" value="F:protein-containing complex binding"/>
    <property type="evidence" value="ECO:0007669"/>
    <property type="project" value="TreeGrafter"/>
</dbReference>
<dbReference type="InterPro" id="IPR051207">
    <property type="entry name" value="ComplexI_NDUFA9_subunit"/>
</dbReference>
<dbReference type="EMBL" id="CP003179">
    <property type="protein sequence ID" value="AEW03893.1"/>
    <property type="molecule type" value="Genomic_DNA"/>
</dbReference>
<gene>
    <name evidence="2" type="ordered locus">Sulac_0324</name>
</gene>
<dbReference type="SUPFAM" id="SSF51735">
    <property type="entry name" value="NAD(P)-binding Rossmann-fold domains"/>
    <property type="match status" value="1"/>
</dbReference>
<reference evidence="2 3" key="2">
    <citation type="journal article" date="2012" name="Stand. Genomic Sci.">
        <title>Complete genome sequence of the moderately thermophilic mineral-sulfide-oxidizing firmicute Sulfobacillus acidophilus type strain (NAL(T)).</title>
        <authorList>
            <person name="Anderson I."/>
            <person name="Chertkov O."/>
            <person name="Chen A."/>
            <person name="Saunders E."/>
            <person name="Lapidus A."/>
            <person name="Nolan M."/>
            <person name="Lucas S."/>
            <person name="Hammon N."/>
            <person name="Deshpande S."/>
            <person name="Cheng J.F."/>
            <person name="Han C."/>
            <person name="Tapia R."/>
            <person name="Goodwin L.A."/>
            <person name="Pitluck S."/>
            <person name="Liolios K."/>
            <person name="Pagani I."/>
            <person name="Ivanova N."/>
            <person name="Mikhailova N."/>
            <person name="Pati A."/>
            <person name="Palaniappan K."/>
            <person name="Land M."/>
            <person name="Pan C."/>
            <person name="Rohde M."/>
            <person name="Pukall R."/>
            <person name="Goker M."/>
            <person name="Detter J.C."/>
            <person name="Woyke T."/>
            <person name="Bristow J."/>
            <person name="Eisen J.A."/>
            <person name="Markowitz V."/>
            <person name="Hugenholtz P."/>
            <person name="Kyrpides N.C."/>
            <person name="Klenk H.P."/>
            <person name="Mavromatis K."/>
        </authorList>
    </citation>
    <scope>NUCLEOTIDE SEQUENCE [LARGE SCALE GENOMIC DNA]</scope>
    <source>
        <strain evidence="3">ATCC 700253 / DSM 10332 / NAL</strain>
    </source>
</reference>
<dbReference type="Pfam" id="PF13460">
    <property type="entry name" value="NAD_binding_10"/>
    <property type="match status" value="1"/>
</dbReference>
<dbReference type="PANTHER" id="PTHR12126:SF11">
    <property type="entry name" value="NADH DEHYDROGENASE [UBIQUINONE] 1 ALPHA SUBCOMPLEX SUBUNIT 9, MITOCHONDRIAL"/>
    <property type="match status" value="1"/>
</dbReference>
<dbReference type="Gene3D" id="3.40.50.720">
    <property type="entry name" value="NAD(P)-binding Rossmann-like Domain"/>
    <property type="match status" value="1"/>
</dbReference>
<dbReference type="KEGG" id="sap:Sulac_0324"/>
<evidence type="ECO:0000313" key="2">
    <source>
        <dbReference type="EMBL" id="AEW03893.1"/>
    </source>
</evidence>
<dbReference type="Proteomes" id="UP000005439">
    <property type="component" value="Chromosome"/>
</dbReference>
<dbReference type="HOGENOM" id="CLU_007383_6_5_9"/>
<protein>
    <submittedName>
        <fullName evidence="2">NAD-dependent epimerase/dehydratase</fullName>
    </submittedName>
</protein>
<dbReference type="PATRIC" id="fig|679936.5.peg.328"/>
<dbReference type="InterPro" id="IPR016040">
    <property type="entry name" value="NAD(P)-bd_dom"/>
</dbReference>
<organism evidence="2 3">
    <name type="scientific">Sulfobacillus acidophilus (strain ATCC 700253 / DSM 10332 / NAL)</name>
    <dbReference type="NCBI Taxonomy" id="679936"/>
    <lineage>
        <taxon>Bacteria</taxon>
        <taxon>Bacillati</taxon>
        <taxon>Bacillota</taxon>
        <taxon>Clostridia</taxon>
        <taxon>Eubacteriales</taxon>
        <taxon>Clostridiales Family XVII. Incertae Sedis</taxon>
        <taxon>Sulfobacillus</taxon>
    </lineage>
</organism>
<dbReference type="CDD" id="cd05271">
    <property type="entry name" value="NDUFA9_like_SDR_a"/>
    <property type="match status" value="1"/>
</dbReference>
<dbReference type="STRING" id="679936.Sulac_0324"/>
<accession>G8TXJ4</accession>